<evidence type="ECO:0000313" key="2">
    <source>
        <dbReference type="Proteomes" id="UP000242791"/>
    </source>
</evidence>
<name>A0A1J9PXU9_9EURO</name>
<dbReference type="Proteomes" id="UP000242791">
    <property type="component" value="Unassembled WGS sequence"/>
</dbReference>
<dbReference type="VEuPathDB" id="FungiDB:ACJ73_07926"/>
<comment type="caution">
    <text evidence="1">The sequence shown here is derived from an EMBL/GenBank/DDBJ whole genome shotgun (WGS) entry which is preliminary data.</text>
</comment>
<dbReference type="EMBL" id="LGTZ01001728">
    <property type="protein sequence ID" value="OJD20738.1"/>
    <property type="molecule type" value="Genomic_DNA"/>
</dbReference>
<keyword evidence="2" id="KW-1185">Reference proteome</keyword>
<organism evidence="1 2">
    <name type="scientific">Blastomyces percursus</name>
    <dbReference type="NCBI Taxonomy" id="1658174"/>
    <lineage>
        <taxon>Eukaryota</taxon>
        <taxon>Fungi</taxon>
        <taxon>Dikarya</taxon>
        <taxon>Ascomycota</taxon>
        <taxon>Pezizomycotina</taxon>
        <taxon>Eurotiomycetes</taxon>
        <taxon>Eurotiomycetidae</taxon>
        <taxon>Onygenales</taxon>
        <taxon>Ajellomycetaceae</taxon>
        <taxon>Blastomyces</taxon>
    </lineage>
</organism>
<proteinExistence type="predicted"/>
<dbReference type="AlphaFoldDB" id="A0A1J9PXU9"/>
<accession>A0A1J9PXU9</accession>
<reference evidence="1 2" key="1">
    <citation type="submission" date="2015-08" db="EMBL/GenBank/DDBJ databases">
        <title>Emmonsia species relationships and genome sequence.</title>
        <authorList>
            <person name="Cuomo C.A."/>
            <person name="Schwartz I.S."/>
            <person name="Kenyon C."/>
            <person name="De Hoog G.S."/>
            <person name="Govender N.P."/>
            <person name="Botha A."/>
            <person name="Moreno L."/>
            <person name="De Vries M."/>
            <person name="Munoz J.F."/>
            <person name="Stielow J.B."/>
        </authorList>
    </citation>
    <scope>NUCLEOTIDE SEQUENCE [LARGE SCALE GENOMIC DNA]</scope>
    <source>
        <strain evidence="1 2">EI222</strain>
    </source>
</reference>
<sequence length="163" mass="18413">MDTSRKTEVVFETPAGENDLKHAIEGPLNCVQIYWSGKHGTLEALFEWNGFGLHDLLAIVHLEGVRWEIAIIETRVDEFCRKHENLHPSLASPADLSLQQIEHAIKIYQTVIDEGIWAGTGDWFGSRLLAYKKARLRSLIEMQRASAFGDPGSMVLSFYSKTQ</sequence>
<gene>
    <name evidence="1" type="ORF">ACJ73_07926</name>
</gene>
<protein>
    <submittedName>
        <fullName evidence="1">Uncharacterized protein</fullName>
    </submittedName>
</protein>
<evidence type="ECO:0000313" key="1">
    <source>
        <dbReference type="EMBL" id="OJD20738.1"/>
    </source>
</evidence>